<feature type="binding site" evidence="6">
    <location>
        <position position="99"/>
    </location>
    <ligand>
        <name>Fe cation</name>
        <dbReference type="ChEBI" id="CHEBI:24875"/>
    </ligand>
</feature>
<dbReference type="PIRSF" id="PIRSF004749">
    <property type="entry name" value="Pep_def"/>
    <property type="match status" value="1"/>
</dbReference>
<reference evidence="7 8" key="1">
    <citation type="submission" date="2019-09" db="EMBL/GenBank/DDBJ databases">
        <title>Arthrobacter zafarii sp. nov., a moderately thermotolerant and halotolerant actinobacterium isolated from Cholistan desert soil of Pakistan.</title>
        <authorList>
            <person name="Amin A."/>
            <person name="Ahmed I."/>
            <person name="Khalid N."/>
            <person name="Schumann P."/>
            <person name="Busse H.J."/>
            <person name="Khan I.U."/>
            <person name="Li S."/>
            <person name="Li W.J."/>
        </authorList>
    </citation>
    <scope>NUCLEOTIDE SEQUENCE [LARGE SCALE GENOMIC DNA]</scope>
    <source>
        <strain evidence="7 8">NCCP-1664</strain>
    </source>
</reference>
<keyword evidence="4 6" id="KW-0648">Protein biosynthesis</keyword>
<evidence type="ECO:0000313" key="8">
    <source>
        <dbReference type="Proteomes" id="UP000325307"/>
    </source>
</evidence>
<dbReference type="GO" id="GO:0042586">
    <property type="term" value="F:peptide deformylase activity"/>
    <property type="evidence" value="ECO:0007669"/>
    <property type="project" value="UniProtKB-UniRule"/>
</dbReference>
<dbReference type="EMBL" id="BKDJ01000001">
    <property type="protein sequence ID" value="GER21982.1"/>
    <property type="molecule type" value="Genomic_DNA"/>
</dbReference>
<dbReference type="PANTHER" id="PTHR10458">
    <property type="entry name" value="PEPTIDE DEFORMYLASE"/>
    <property type="match status" value="1"/>
</dbReference>
<gene>
    <name evidence="7" type="primary">def_1</name>
    <name evidence="6" type="synonym">def</name>
    <name evidence="7" type="ORF">NCCP1664_04790</name>
</gene>
<dbReference type="PRINTS" id="PR01576">
    <property type="entry name" value="PDEFORMYLASE"/>
</dbReference>
<comment type="function">
    <text evidence="6">Removes the formyl group from the N-terminal Met of newly synthesized proteins. Requires at least a dipeptide for an efficient rate of reaction. N-terminal L-methionine is a prerequisite for activity but the enzyme has broad specificity at other positions.</text>
</comment>
<comment type="similarity">
    <text evidence="1 6">Belongs to the polypeptide deformylase family.</text>
</comment>
<sequence>MAVRPIVIYGEEALHRRALEVTEFNDELRDLVKDMYETMDRANGVGLAAPQIGVGLRIFTYEFANEDGAPPRGVLVNPKLTLSKVSQANPDPDDEVEGCLSAPGLSFPLKRAEYARVQGFDADGNPVDFEATGWFARVMQHEYDHLDGLLYVDKLNDKWARRWKKAKKSLEWGVPGNSWMPGVDPDPFGH</sequence>
<dbReference type="Proteomes" id="UP000325307">
    <property type="component" value="Unassembled WGS sequence"/>
</dbReference>
<dbReference type="NCBIfam" id="TIGR00079">
    <property type="entry name" value="pept_deformyl"/>
    <property type="match status" value="1"/>
</dbReference>
<feature type="binding site" evidence="6">
    <location>
        <position position="141"/>
    </location>
    <ligand>
        <name>Fe cation</name>
        <dbReference type="ChEBI" id="CHEBI:24875"/>
    </ligand>
</feature>
<dbReference type="PANTHER" id="PTHR10458:SF2">
    <property type="entry name" value="PEPTIDE DEFORMYLASE, MITOCHONDRIAL"/>
    <property type="match status" value="1"/>
</dbReference>
<dbReference type="GO" id="GO:0046872">
    <property type="term" value="F:metal ion binding"/>
    <property type="evidence" value="ECO:0007669"/>
    <property type="project" value="UniProtKB-KW"/>
</dbReference>
<comment type="catalytic activity">
    <reaction evidence="6">
        <text>N-terminal N-formyl-L-methionyl-[peptide] + H2O = N-terminal L-methionyl-[peptide] + formate</text>
        <dbReference type="Rhea" id="RHEA:24420"/>
        <dbReference type="Rhea" id="RHEA-COMP:10639"/>
        <dbReference type="Rhea" id="RHEA-COMP:10640"/>
        <dbReference type="ChEBI" id="CHEBI:15377"/>
        <dbReference type="ChEBI" id="CHEBI:15740"/>
        <dbReference type="ChEBI" id="CHEBI:49298"/>
        <dbReference type="ChEBI" id="CHEBI:64731"/>
        <dbReference type="EC" id="3.5.1.88"/>
    </reaction>
</comment>
<evidence type="ECO:0000256" key="6">
    <source>
        <dbReference type="HAMAP-Rule" id="MF_00163"/>
    </source>
</evidence>
<name>A0A5A7NP93_9MICC</name>
<dbReference type="EC" id="3.5.1.88" evidence="6"/>
<dbReference type="RefSeq" id="WP_149955462.1">
    <property type="nucleotide sequence ID" value="NZ_BKDJ01000001.1"/>
</dbReference>
<evidence type="ECO:0000256" key="5">
    <source>
        <dbReference type="ARBA" id="ARBA00023004"/>
    </source>
</evidence>
<evidence type="ECO:0000256" key="3">
    <source>
        <dbReference type="ARBA" id="ARBA00022801"/>
    </source>
</evidence>
<dbReference type="Pfam" id="PF01327">
    <property type="entry name" value="Pep_deformylase"/>
    <property type="match status" value="1"/>
</dbReference>
<organism evidence="7 8">
    <name type="scientific">Zafaria cholistanensis</name>
    <dbReference type="NCBI Taxonomy" id="1682741"/>
    <lineage>
        <taxon>Bacteria</taxon>
        <taxon>Bacillati</taxon>
        <taxon>Actinomycetota</taxon>
        <taxon>Actinomycetes</taxon>
        <taxon>Micrococcales</taxon>
        <taxon>Micrococcaceae</taxon>
        <taxon>Zafaria</taxon>
    </lineage>
</organism>
<keyword evidence="3 6" id="KW-0378">Hydrolase</keyword>
<dbReference type="SUPFAM" id="SSF56420">
    <property type="entry name" value="Peptide deformylase"/>
    <property type="match status" value="1"/>
</dbReference>
<dbReference type="GO" id="GO:0006412">
    <property type="term" value="P:translation"/>
    <property type="evidence" value="ECO:0007669"/>
    <property type="project" value="UniProtKB-UniRule"/>
</dbReference>
<dbReference type="AlphaFoldDB" id="A0A5A7NP93"/>
<proteinExistence type="inferred from homology"/>
<dbReference type="NCBIfam" id="NF001159">
    <property type="entry name" value="PRK00150.1-3"/>
    <property type="match status" value="1"/>
</dbReference>
<dbReference type="InterPro" id="IPR023635">
    <property type="entry name" value="Peptide_deformylase"/>
</dbReference>
<dbReference type="HAMAP" id="MF_00163">
    <property type="entry name" value="Pep_deformylase"/>
    <property type="match status" value="1"/>
</dbReference>
<comment type="cofactor">
    <cofactor evidence="6">
        <name>Fe(2+)</name>
        <dbReference type="ChEBI" id="CHEBI:29033"/>
    </cofactor>
    <text evidence="6">Binds 1 Fe(2+) ion.</text>
</comment>
<keyword evidence="2 6" id="KW-0479">Metal-binding</keyword>
<dbReference type="OrthoDB" id="9804313at2"/>
<evidence type="ECO:0000256" key="2">
    <source>
        <dbReference type="ARBA" id="ARBA00022723"/>
    </source>
</evidence>
<dbReference type="InterPro" id="IPR036821">
    <property type="entry name" value="Peptide_deformylase_sf"/>
</dbReference>
<keyword evidence="5 6" id="KW-0408">Iron</keyword>
<evidence type="ECO:0000313" key="7">
    <source>
        <dbReference type="EMBL" id="GER21982.1"/>
    </source>
</evidence>
<evidence type="ECO:0000256" key="4">
    <source>
        <dbReference type="ARBA" id="ARBA00022917"/>
    </source>
</evidence>
<feature type="active site" evidence="6">
    <location>
        <position position="142"/>
    </location>
</feature>
<keyword evidence="8" id="KW-1185">Reference proteome</keyword>
<accession>A0A5A7NP93</accession>
<comment type="caution">
    <text evidence="7">The sequence shown here is derived from an EMBL/GenBank/DDBJ whole genome shotgun (WGS) entry which is preliminary data.</text>
</comment>
<protein>
    <recommendedName>
        <fullName evidence="6">Peptide deformylase</fullName>
        <shortName evidence="6">PDF</shortName>
        <ecNumber evidence="6">3.5.1.88</ecNumber>
    </recommendedName>
    <alternativeName>
        <fullName evidence="6">Polypeptide deformylase</fullName>
    </alternativeName>
</protein>
<feature type="binding site" evidence="6">
    <location>
        <position position="145"/>
    </location>
    <ligand>
        <name>Fe cation</name>
        <dbReference type="ChEBI" id="CHEBI:24875"/>
    </ligand>
</feature>
<dbReference type="CDD" id="cd00487">
    <property type="entry name" value="Pep_deformylase"/>
    <property type="match status" value="1"/>
</dbReference>
<dbReference type="Gene3D" id="3.90.45.10">
    <property type="entry name" value="Peptide deformylase"/>
    <property type="match status" value="1"/>
</dbReference>
<evidence type="ECO:0000256" key="1">
    <source>
        <dbReference type="ARBA" id="ARBA00010759"/>
    </source>
</evidence>